<evidence type="ECO:0000313" key="2">
    <source>
        <dbReference type="Proteomes" id="UP001454036"/>
    </source>
</evidence>
<comment type="caution">
    <text evidence="1">The sequence shown here is derived from an EMBL/GenBank/DDBJ whole genome shotgun (WGS) entry which is preliminary data.</text>
</comment>
<organism evidence="1 2">
    <name type="scientific">Lithospermum erythrorhizon</name>
    <name type="common">Purple gromwell</name>
    <name type="synonym">Lithospermum officinale var. erythrorhizon</name>
    <dbReference type="NCBI Taxonomy" id="34254"/>
    <lineage>
        <taxon>Eukaryota</taxon>
        <taxon>Viridiplantae</taxon>
        <taxon>Streptophyta</taxon>
        <taxon>Embryophyta</taxon>
        <taxon>Tracheophyta</taxon>
        <taxon>Spermatophyta</taxon>
        <taxon>Magnoliopsida</taxon>
        <taxon>eudicotyledons</taxon>
        <taxon>Gunneridae</taxon>
        <taxon>Pentapetalae</taxon>
        <taxon>asterids</taxon>
        <taxon>lamiids</taxon>
        <taxon>Boraginales</taxon>
        <taxon>Boraginaceae</taxon>
        <taxon>Boraginoideae</taxon>
        <taxon>Lithospermeae</taxon>
        <taxon>Lithospermum</taxon>
    </lineage>
</organism>
<proteinExistence type="predicted"/>
<dbReference type="EMBL" id="BAABME010019661">
    <property type="protein sequence ID" value="GAA0157947.1"/>
    <property type="molecule type" value="Genomic_DNA"/>
</dbReference>
<keyword evidence="2" id="KW-1185">Reference proteome</keyword>
<dbReference type="Proteomes" id="UP001454036">
    <property type="component" value="Unassembled WGS sequence"/>
</dbReference>
<gene>
    <name evidence="1" type="ORF">LIER_38550</name>
</gene>
<accession>A0AAV3Q6U1</accession>
<evidence type="ECO:0000313" key="1">
    <source>
        <dbReference type="EMBL" id="GAA0157947.1"/>
    </source>
</evidence>
<protein>
    <submittedName>
        <fullName evidence="1">Uncharacterized protein</fullName>
    </submittedName>
</protein>
<sequence>MMVADESMMVKVVAIDKVAKQILQTTSANIFRLSQLVFLKLQSMVYKHFNQQNERKRKLMLLDYLDNSNIVVNSHSSVQDISPSSSNASEKGKVAEILHSPFSPLKRQLSEITFFADIYTSTSKKNLSIAESDDANESSNSKA</sequence>
<name>A0AAV3Q6U1_LITER</name>
<dbReference type="AlphaFoldDB" id="A0AAV3Q6U1"/>
<reference evidence="1 2" key="1">
    <citation type="submission" date="2024-01" db="EMBL/GenBank/DDBJ databases">
        <title>The complete chloroplast genome sequence of Lithospermum erythrorhizon: insights into the phylogenetic relationship among Boraginaceae species and the maternal lineages of purple gromwells.</title>
        <authorList>
            <person name="Okada T."/>
            <person name="Watanabe K."/>
        </authorList>
    </citation>
    <scope>NUCLEOTIDE SEQUENCE [LARGE SCALE GENOMIC DNA]</scope>
</reference>